<evidence type="ECO:0000313" key="2">
    <source>
        <dbReference type="EMBL" id="WIY47397.1"/>
    </source>
</evidence>
<evidence type="ECO:0008006" key="4">
    <source>
        <dbReference type="Google" id="ProtNLM"/>
    </source>
</evidence>
<keyword evidence="1" id="KW-0472">Membrane</keyword>
<keyword evidence="1" id="KW-0812">Transmembrane</keyword>
<evidence type="ECO:0000256" key="1">
    <source>
        <dbReference type="SAM" id="Phobius"/>
    </source>
</evidence>
<dbReference type="RefSeq" id="WP_133246165.1">
    <property type="nucleotide sequence ID" value="NZ_CP023687.1"/>
</dbReference>
<keyword evidence="3" id="KW-1185">Reference proteome</keyword>
<gene>
    <name evidence="2" type="ORF">QRO08_16335</name>
</gene>
<reference evidence="2 3" key="1">
    <citation type="submission" date="2023-06" db="EMBL/GenBank/DDBJ databases">
        <authorList>
            <person name="Ham H."/>
            <person name="Park D.S."/>
        </authorList>
    </citation>
    <scope>NUCLEOTIDE SEQUENCE [LARGE SCALE GENOMIC DNA]</scope>
    <source>
        <strain evidence="2 3">KACC 17005</strain>
    </source>
</reference>
<keyword evidence="1" id="KW-1133">Transmembrane helix</keyword>
<name>A0ABY9AKC6_PARCI</name>
<dbReference type="Proteomes" id="UP001242732">
    <property type="component" value="Chromosome"/>
</dbReference>
<evidence type="ECO:0000313" key="3">
    <source>
        <dbReference type="Proteomes" id="UP001242732"/>
    </source>
</evidence>
<accession>A0ABY9AKC6</accession>
<organism evidence="2 3">
    <name type="scientific">Paracidovorax citrulli</name>
    <name type="common">Acidovorax citrulli</name>
    <dbReference type="NCBI Taxonomy" id="80869"/>
    <lineage>
        <taxon>Bacteria</taxon>
        <taxon>Pseudomonadati</taxon>
        <taxon>Pseudomonadota</taxon>
        <taxon>Betaproteobacteria</taxon>
        <taxon>Burkholderiales</taxon>
        <taxon>Comamonadaceae</taxon>
        <taxon>Paracidovorax</taxon>
    </lineage>
</organism>
<protein>
    <recommendedName>
        <fullName evidence="4">Transmembrane protein</fullName>
    </recommendedName>
</protein>
<dbReference type="EMBL" id="CP127363">
    <property type="protein sequence ID" value="WIY47397.1"/>
    <property type="molecule type" value="Genomic_DNA"/>
</dbReference>
<proteinExistence type="predicted"/>
<sequence length="199" mass="22285">MNADQLLDAMARAVEMAKPAQEYCIAATRDYWWTVCMTKAEWSGWVQAVGSILALAVAIAAPLIVECFQRCKERRAELAAADLSIRFHTSIFETNEGMLRAATGHLPETGKSPRADAERQVFGSIDALRAVPYDEIKVIALIDEVLARDLVDFHCELESLRGVLARNPARMEPLAKTLDFYLRKLTAITGRIRDRTINY</sequence>
<feature type="transmembrane region" description="Helical" evidence="1">
    <location>
        <begin position="42"/>
        <end position="65"/>
    </location>
</feature>
<dbReference type="GeneID" id="79791309"/>